<sequence>MQNSEIFKDFYNQYDQRLQEVLGQVLKYKLRRLNDQPQELNFQQFKKQQDDQIQEFQQYFEDNLTAQANQNSKQIQISVSNTQNKIYWILKSMHFFAFQEIKIGPYRVDIVIHPDLVIEYNGFDHYITVISEKNIQNFISEKNNLFNNDMLLYKVPSQSQFYDYKFNDKQQQKQNGRKNGNNNTNSNKSLENLYEKYLGKNYQLQKRDVFKEKLLKKMGFQVLKIPYYEWDQLEKLDIQRKMNKCADITIIGGGIIGSCIARKLSQVAKNKKILLLEKESHLGQHASTRNSSVIHAGIYYSSDSFKSKFCKKGNEMLTQYIEDNKLPLTKTGKYIVATNENEYQRLIEVKNQAVKNTIDVEWIPIQQAVNKVFNQLCRALC</sequence>
<proteinExistence type="inferred from homology"/>
<comment type="similarity">
    <text evidence="6">Belongs to the L2HGDH family.</text>
</comment>
<comment type="catalytic activity">
    <reaction evidence="5">
        <text>(S)-2-hydroxyglutarate + A = 2-oxoglutarate + AH2</text>
        <dbReference type="Rhea" id="RHEA:21252"/>
        <dbReference type="ChEBI" id="CHEBI:13193"/>
        <dbReference type="ChEBI" id="CHEBI:16782"/>
        <dbReference type="ChEBI" id="CHEBI:16810"/>
        <dbReference type="ChEBI" id="CHEBI:17499"/>
        <dbReference type="EC" id="1.1.99.2"/>
    </reaction>
</comment>
<dbReference type="SUPFAM" id="SSF51905">
    <property type="entry name" value="FAD/NAD(P)-binding domain"/>
    <property type="match status" value="1"/>
</dbReference>
<keyword evidence="11" id="KW-1185">Reference proteome</keyword>
<evidence type="ECO:0000256" key="1">
    <source>
        <dbReference type="ARBA" id="ARBA00001974"/>
    </source>
</evidence>
<dbReference type="PANTHER" id="PTHR43104">
    <property type="entry name" value="L-2-HYDROXYGLUTARATE DEHYDROGENASE, MITOCHONDRIAL"/>
    <property type="match status" value="1"/>
</dbReference>
<dbReference type="PROSITE" id="PS51286">
    <property type="entry name" value="RAP"/>
    <property type="match status" value="1"/>
</dbReference>
<dbReference type="OrthoDB" id="498204at2759"/>
<evidence type="ECO:0000313" key="11">
    <source>
        <dbReference type="Proteomes" id="UP000054937"/>
    </source>
</evidence>
<dbReference type="AlphaFoldDB" id="A0A0V0QZ56"/>
<accession>A0A0V0QZ56</accession>
<evidence type="ECO:0000256" key="7">
    <source>
        <dbReference type="ARBA" id="ARBA00038878"/>
    </source>
</evidence>
<dbReference type="Gene3D" id="3.50.50.60">
    <property type="entry name" value="FAD/NAD(P)-binding domain"/>
    <property type="match status" value="1"/>
</dbReference>
<dbReference type="InParanoid" id="A0A0V0QZ56"/>
<dbReference type="InterPro" id="IPR036188">
    <property type="entry name" value="FAD/NAD-bd_sf"/>
</dbReference>
<evidence type="ECO:0000259" key="9">
    <source>
        <dbReference type="PROSITE" id="PS51286"/>
    </source>
</evidence>
<comment type="cofactor">
    <cofactor evidence="1">
        <name>FAD</name>
        <dbReference type="ChEBI" id="CHEBI:57692"/>
    </cofactor>
</comment>
<dbReference type="EC" id="1.1.99.2" evidence="7"/>
<protein>
    <recommendedName>
        <fullName evidence="8">L-2-hydroxyglutarate dehydrogenase, mitochondrial</fullName>
        <ecNumber evidence="7">1.1.99.2</ecNumber>
    </recommendedName>
</protein>
<feature type="domain" description="RAP" evidence="9">
    <location>
        <begin position="116"/>
        <end position="244"/>
    </location>
</feature>
<name>A0A0V0QZ56_PSEPJ</name>
<evidence type="ECO:0000256" key="3">
    <source>
        <dbReference type="ARBA" id="ARBA00022827"/>
    </source>
</evidence>
<evidence type="ECO:0000256" key="6">
    <source>
        <dbReference type="ARBA" id="ARBA00037941"/>
    </source>
</evidence>
<evidence type="ECO:0000256" key="2">
    <source>
        <dbReference type="ARBA" id="ARBA00022630"/>
    </source>
</evidence>
<dbReference type="InterPro" id="IPR006076">
    <property type="entry name" value="FAD-dep_OxRdtase"/>
</dbReference>
<dbReference type="Proteomes" id="UP000054937">
    <property type="component" value="Unassembled WGS sequence"/>
</dbReference>
<gene>
    <name evidence="10" type="ORF">PPERSA_00083</name>
</gene>
<evidence type="ECO:0000256" key="8">
    <source>
        <dbReference type="ARBA" id="ARBA00041137"/>
    </source>
</evidence>
<dbReference type="InterPro" id="IPR013584">
    <property type="entry name" value="RAP"/>
</dbReference>
<dbReference type="EMBL" id="LDAU01000086">
    <property type="protein sequence ID" value="KRX07173.1"/>
    <property type="molecule type" value="Genomic_DNA"/>
</dbReference>
<dbReference type="GO" id="GO:0047545">
    <property type="term" value="F:(S)-2-hydroxyglutarate dehydrogenase activity"/>
    <property type="evidence" value="ECO:0007669"/>
    <property type="project" value="UniProtKB-EC"/>
</dbReference>
<comment type="caution">
    <text evidence="10">The sequence shown here is derived from an EMBL/GenBank/DDBJ whole genome shotgun (WGS) entry which is preliminary data.</text>
</comment>
<evidence type="ECO:0000256" key="5">
    <source>
        <dbReference type="ARBA" id="ARBA00036066"/>
    </source>
</evidence>
<dbReference type="Pfam" id="PF01266">
    <property type="entry name" value="DAO"/>
    <property type="match status" value="1"/>
</dbReference>
<evidence type="ECO:0000313" key="10">
    <source>
        <dbReference type="EMBL" id="KRX07173.1"/>
    </source>
</evidence>
<dbReference type="PANTHER" id="PTHR43104:SF2">
    <property type="entry name" value="L-2-HYDROXYGLUTARATE DEHYDROGENASE, MITOCHONDRIAL"/>
    <property type="match status" value="1"/>
</dbReference>
<dbReference type="Pfam" id="PF08373">
    <property type="entry name" value="RAP"/>
    <property type="match status" value="1"/>
</dbReference>
<organism evidence="10 11">
    <name type="scientific">Pseudocohnilembus persalinus</name>
    <name type="common">Ciliate</name>
    <dbReference type="NCBI Taxonomy" id="266149"/>
    <lineage>
        <taxon>Eukaryota</taxon>
        <taxon>Sar</taxon>
        <taxon>Alveolata</taxon>
        <taxon>Ciliophora</taxon>
        <taxon>Intramacronucleata</taxon>
        <taxon>Oligohymenophorea</taxon>
        <taxon>Scuticociliatia</taxon>
        <taxon>Philasterida</taxon>
        <taxon>Pseudocohnilembidae</taxon>
        <taxon>Pseudocohnilembus</taxon>
    </lineage>
</organism>
<keyword evidence="2" id="KW-0285">Flavoprotein</keyword>
<dbReference type="Gene3D" id="3.30.9.10">
    <property type="entry name" value="D-Amino Acid Oxidase, subunit A, domain 2"/>
    <property type="match status" value="1"/>
</dbReference>
<dbReference type="Gene3D" id="3.40.960.10">
    <property type="entry name" value="VSR Endonuclease"/>
    <property type="match status" value="1"/>
</dbReference>
<evidence type="ECO:0000256" key="4">
    <source>
        <dbReference type="ARBA" id="ARBA00023002"/>
    </source>
</evidence>
<keyword evidence="3" id="KW-0274">FAD</keyword>
<keyword evidence="4" id="KW-0560">Oxidoreductase</keyword>
<reference evidence="10 11" key="1">
    <citation type="journal article" date="2015" name="Sci. Rep.">
        <title>Genome of the facultative scuticociliatosis pathogen Pseudocohnilembus persalinus provides insight into its virulence through horizontal gene transfer.</title>
        <authorList>
            <person name="Xiong J."/>
            <person name="Wang G."/>
            <person name="Cheng J."/>
            <person name="Tian M."/>
            <person name="Pan X."/>
            <person name="Warren A."/>
            <person name="Jiang C."/>
            <person name="Yuan D."/>
            <person name="Miao W."/>
        </authorList>
    </citation>
    <scope>NUCLEOTIDE SEQUENCE [LARGE SCALE GENOMIC DNA]</scope>
    <source>
        <strain evidence="10">36N120E</strain>
    </source>
</reference>